<name>A0ABX3XU25_STRPT</name>
<evidence type="ECO:0008006" key="4">
    <source>
        <dbReference type="Google" id="ProtNLM"/>
    </source>
</evidence>
<keyword evidence="1" id="KW-0472">Membrane</keyword>
<evidence type="ECO:0000313" key="2">
    <source>
        <dbReference type="EMBL" id="OSY44274.1"/>
    </source>
</evidence>
<feature type="transmembrane region" description="Helical" evidence="1">
    <location>
        <begin position="156"/>
        <end position="176"/>
    </location>
</feature>
<protein>
    <recommendedName>
        <fullName evidence="4">PH domain-containing protein</fullName>
    </recommendedName>
</protein>
<evidence type="ECO:0000313" key="3">
    <source>
        <dbReference type="Proteomes" id="UP000194225"/>
    </source>
</evidence>
<reference evidence="2 3" key="1">
    <citation type="submission" date="2016-09" db="EMBL/GenBank/DDBJ databases">
        <title>Streptomyces platensis DSM40041, a candidate organism with high potential of specific P450 cytochromes.</title>
        <authorList>
            <person name="Grumaz C."/>
            <person name="Vainshtein Y."/>
            <person name="Kirstahler P."/>
            <person name="Sohn K."/>
        </authorList>
    </citation>
    <scope>NUCLEOTIDE SEQUENCE [LARGE SCALE GENOMIC DNA]</scope>
    <source>
        <strain evidence="2 3">DSM 40041</strain>
    </source>
</reference>
<gene>
    <name evidence="2" type="ORF">BG653_04242</name>
</gene>
<evidence type="ECO:0000256" key="1">
    <source>
        <dbReference type="SAM" id="Phobius"/>
    </source>
</evidence>
<dbReference type="RefSeq" id="WP_143658933.1">
    <property type="nucleotide sequence ID" value="NZ_BAABSS010000011.1"/>
</dbReference>
<feature type="transmembrane region" description="Helical" evidence="1">
    <location>
        <begin position="20"/>
        <end position="38"/>
    </location>
</feature>
<dbReference type="EMBL" id="MIGA01000029">
    <property type="protein sequence ID" value="OSY44274.1"/>
    <property type="molecule type" value="Genomic_DNA"/>
</dbReference>
<proteinExistence type="predicted"/>
<keyword evidence="3" id="KW-1185">Reference proteome</keyword>
<keyword evidence="1" id="KW-0812">Transmembrane</keyword>
<organism evidence="2 3">
    <name type="scientific">Streptomyces platensis</name>
    <dbReference type="NCBI Taxonomy" id="58346"/>
    <lineage>
        <taxon>Bacteria</taxon>
        <taxon>Bacillati</taxon>
        <taxon>Actinomycetota</taxon>
        <taxon>Actinomycetes</taxon>
        <taxon>Kitasatosporales</taxon>
        <taxon>Streptomycetaceae</taxon>
        <taxon>Streptomyces</taxon>
    </lineage>
</organism>
<accession>A0ABX3XU25</accession>
<comment type="caution">
    <text evidence="2">The sequence shown here is derived from an EMBL/GenBank/DDBJ whole genome shotgun (WGS) entry which is preliminary data.</text>
</comment>
<keyword evidence="1" id="KW-1133">Transmembrane helix</keyword>
<dbReference type="Proteomes" id="UP000194225">
    <property type="component" value="Unassembled WGS sequence"/>
</dbReference>
<sequence length="179" mass="19599">MKRKERPRKLRRSSYRVSQWFFTALLLVLAALMVAKMGTDDPNGAPLGLTATFGAIFIEQRILRSRIVLSLGDVQVVNAIFEYHVEPGAIKEAFVDIRGNMKIETRGGGEIFVAAYSGSLIDSFVGSADKAAKVVRNHVAGKVAVSSFAIRRTWAVSWLSEIWLVAAVACAVWTAINNS</sequence>
<dbReference type="GeneID" id="90923185"/>
<feature type="transmembrane region" description="Helical" evidence="1">
    <location>
        <begin position="44"/>
        <end position="63"/>
    </location>
</feature>